<name>A0A437UN86_ENTAV</name>
<accession>A0A437UN86</accession>
<reference evidence="1 2" key="1">
    <citation type="submission" date="2018-12" db="EMBL/GenBank/DDBJ databases">
        <title>A novel vanA-carrying plasmid in a clinical isolate of Enterococcus avium.</title>
        <authorList>
            <person name="Bernasconi O.J."/>
            <person name="Luzzaro F."/>
            <person name="Endimiani A."/>
        </authorList>
    </citation>
    <scope>NUCLEOTIDE SEQUENCE [LARGE SCALE GENOMIC DNA]</scope>
    <source>
        <strain evidence="1 2">LC0559/18</strain>
    </source>
</reference>
<proteinExistence type="predicted"/>
<evidence type="ECO:0000313" key="1">
    <source>
        <dbReference type="EMBL" id="RVU95066.1"/>
    </source>
</evidence>
<dbReference type="RefSeq" id="WP_127978928.1">
    <property type="nucleotide sequence ID" value="NZ_JBBJUN010000001.1"/>
</dbReference>
<dbReference type="Proteomes" id="UP000288388">
    <property type="component" value="Unassembled WGS sequence"/>
</dbReference>
<sequence>MSYKRVKMVGANCPTCQRKLEILLKDDSQEALCICFRCRGIYAFDGQELHKFSNGKQATNQEKTALARLVQALPEKHLYIGKGSQLRQKDFSYQRSWLSLAEYERQFGEALGFNQCDLRESAASCKWCGQRLPKGRRSFCKDSCSRNYSKATFTKRHMASLPYRIACRDQFFCQISGADLARYNRHGIRIPASNGDLAIHHLIYVSQNGTDYEQNLLTVSAEVHRAYHSGDTEIVALVDKIRDRRLEKFGEKMQFDSSEKHNRYNE</sequence>
<dbReference type="EMBL" id="RYZS01000001">
    <property type="protein sequence ID" value="RVU95066.1"/>
    <property type="molecule type" value="Genomic_DNA"/>
</dbReference>
<organism evidence="1 2">
    <name type="scientific">Enterococcus avium</name>
    <name type="common">Streptococcus avium</name>
    <dbReference type="NCBI Taxonomy" id="33945"/>
    <lineage>
        <taxon>Bacteria</taxon>
        <taxon>Bacillati</taxon>
        <taxon>Bacillota</taxon>
        <taxon>Bacilli</taxon>
        <taxon>Lactobacillales</taxon>
        <taxon>Enterococcaceae</taxon>
        <taxon>Enterococcus</taxon>
    </lineage>
</organism>
<protein>
    <submittedName>
        <fullName evidence="1">Uncharacterized protein</fullName>
    </submittedName>
</protein>
<gene>
    <name evidence="1" type="ORF">EK398_09455</name>
</gene>
<evidence type="ECO:0000313" key="2">
    <source>
        <dbReference type="Proteomes" id="UP000288388"/>
    </source>
</evidence>
<dbReference type="AlphaFoldDB" id="A0A437UN86"/>
<comment type="caution">
    <text evidence="1">The sequence shown here is derived from an EMBL/GenBank/DDBJ whole genome shotgun (WGS) entry which is preliminary data.</text>
</comment>